<dbReference type="GO" id="GO:0005634">
    <property type="term" value="C:nucleus"/>
    <property type="evidence" value="ECO:0007669"/>
    <property type="project" value="TreeGrafter"/>
</dbReference>
<evidence type="ECO:0000259" key="3">
    <source>
        <dbReference type="SMART" id="SM00360"/>
    </source>
</evidence>
<dbReference type="InterPro" id="IPR000504">
    <property type="entry name" value="RRM_dom"/>
</dbReference>
<sequence length="237" mass="27028">MDLALDDVIKSQQKKKIHKRGDERIGARGNRVGNVMRYQDSDQPRGLKPAFFSKIPSGRWKHDKYEELYGSRKEFKRSRVLKAGNNDIVKLNFTNLNETVSTNDLEELLGGYPVLGVAVHYDESGFHLGTADVFVKRRAAEDIIKDFRGLALDGREMKLFIVDEKDAGVRSRLERIRYNPIRERTMKRRGGDAPGPSGSSRSRLPKPKPASKLSIDELDRELDSYMKISQHKRVTAD</sequence>
<dbReference type="PANTHER" id="PTHR19965:SF82">
    <property type="entry name" value="THO COMPLEX SUBUNIT 4"/>
    <property type="match status" value="1"/>
</dbReference>
<dbReference type="WBParaSite" id="ACRNAN_scaffold698.g9661.t1">
    <property type="protein sequence ID" value="ACRNAN_scaffold698.g9661.t1"/>
    <property type="gene ID" value="ACRNAN_scaffold698.g9661"/>
</dbReference>
<reference evidence="5" key="1">
    <citation type="submission" date="2022-11" db="UniProtKB">
        <authorList>
            <consortium name="WormBaseParasite"/>
        </authorList>
    </citation>
    <scope>IDENTIFICATION</scope>
</reference>
<dbReference type="Gene3D" id="3.30.70.330">
    <property type="match status" value="1"/>
</dbReference>
<dbReference type="PANTHER" id="PTHR19965">
    <property type="entry name" value="RNA AND EXPORT FACTOR BINDING PROTEIN"/>
    <property type="match status" value="1"/>
</dbReference>
<dbReference type="InterPro" id="IPR012677">
    <property type="entry name" value="Nucleotide-bd_a/b_plait_sf"/>
</dbReference>
<evidence type="ECO:0000256" key="1">
    <source>
        <dbReference type="ARBA" id="ARBA00022884"/>
    </source>
</evidence>
<accession>A0A914EB38</accession>
<dbReference type="InterPro" id="IPR051229">
    <property type="entry name" value="ALYREF_mRNA_export"/>
</dbReference>
<organism evidence="4 5">
    <name type="scientific">Acrobeloides nanus</name>
    <dbReference type="NCBI Taxonomy" id="290746"/>
    <lineage>
        <taxon>Eukaryota</taxon>
        <taxon>Metazoa</taxon>
        <taxon>Ecdysozoa</taxon>
        <taxon>Nematoda</taxon>
        <taxon>Chromadorea</taxon>
        <taxon>Rhabditida</taxon>
        <taxon>Tylenchina</taxon>
        <taxon>Cephalobomorpha</taxon>
        <taxon>Cephaloboidea</taxon>
        <taxon>Cephalobidae</taxon>
        <taxon>Acrobeloides</taxon>
    </lineage>
</organism>
<dbReference type="Proteomes" id="UP000887540">
    <property type="component" value="Unplaced"/>
</dbReference>
<dbReference type="SMART" id="SM00360">
    <property type="entry name" value="RRM"/>
    <property type="match status" value="1"/>
</dbReference>
<proteinExistence type="predicted"/>
<keyword evidence="1" id="KW-0694">RNA-binding</keyword>
<protein>
    <submittedName>
        <fullName evidence="5">RRM domain-containing protein</fullName>
    </submittedName>
</protein>
<keyword evidence="4" id="KW-1185">Reference proteome</keyword>
<feature type="domain" description="RRM" evidence="3">
    <location>
        <begin position="90"/>
        <end position="160"/>
    </location>
</feature>
<evidence type="ECO:0000256" key="2">
    <source>
        <dbReference type="SAM" id="MobiDB-lite"/>
    </source>
</evidence>
<dbReference type="InterPro" id="IPR035979">
    <property type="entry name" value="RBD_domain_sf"/>
</dbReference>
<dbReference type="GO" id="GO:0003729">
    <property type="term" value="F:mRNA binding"/>
    <property type="evidence" value="ECO:0007669"/>
    <property type="project" value="TreeGrafter"/>
</dbReference>
<evidence type="ECO:0000313" key="5">
    <source>
        <dbReference type="WBParaSite" id="ACRNAN_scaffold698.g9661.t1"/>
    </source>
</evidence>
<feature type="region of interest" description="Disordered" evidence="2">
    <location>
        <begin position="180"/>
        <end position="215"/>
    </location>
</feature>
<dbReference type="AlphaFoldDB" id="A0A914EB38"/>
<dbReference type="SUPFAM" id="SSF54928">
    <property type="entry name" value="RNA-binding domain, RBD"/>
    <property type="match status" value="1"/>
</dbReference>
<dbReference type="GO" id="GO:0006406">
    <property type="term" value="P:mRNA export from nucleus"/>
    <property type="evidence" value="ECO:0007669"/>
    <property type="project" value="TreeGrafter"/>
</dbReference>
<evidence type="ECO:0000313" key="4">
    <source>
        <dbReference type="Proteomes" id="UP000887540"/>
    </source>
</evidence>
<name>A0A914EB38_9BILA</name>